<gene>
    <name evidence="1" type="ORF">VSR74_03025</name>
</gene>
<keyword evidence="2" id="KW-1185">Reference proteome</keyword>
<accession>A0ABV0HE60</accession>
<reference evidence="1 2" key="1">
    <citation type="submission" date="2024-01" db="EMBL/GenBank/DDBJ databases">
        <title>Pseudocitrobacter sp. Endophytic strain Cyp-38L.</title>
        <authorList>
            <person name="Amer M.A."/>
            <person name="Hamed S.M."/>
        </authorList>
    </citation>
    <scope>NUCLEOTIDE SEQUENCE [LARGE SCALE GENOMIC DNA]</scope>
    <source>
        <strain evidence="1 2">Cyp38S</strain>
    </source>
</reference>
<protein>
    <submittedName>
        <fullName evidence="1">Imm42 family immunity protein</fullName>
    </submittedName>
</protein>
<dbReference type="Pfam" id="PF15593">
    <property type="entry name" value="Imm42"/>
    <property type="match status" value="1"/>
</dbReference>
<dbReference type="InterPro" id="IPR028958">
    <property type="entry name" value="Imm42"/>
</dbReference>
<name>A0ABV0HE60_9ENTR</name>
<dbReference type="Proteomes" id="UP001444146">
    <property type="component" value="Unassembled WGS sequence"/>
</dbReference>
<organism evidence="1 2">
    <name type="scientific">Pseudocitrobacter cyperus</name>
    <dbReference type="NCBI Taxonomy" id="3112843"/>
    <lineage>
        <taxon>Bacteria</taxon>
        <taxon>Pseudomonadati</taxon>
        <taxon>Pseudomonadota</taxon>
        <taxon>Gammaproteobacteria</taxon>
        <taxon>Enterobacterales</taxon>
        <taxon>Enterobacteriaceae</taxon>
        <taxon>Pseudocitrobacter</taxon>
    </lineage>
</organism>
<sequence length="155" mass="18003">MDNLIIGDKALFAIRLETDKQFASVSIFCDYDEIGNNDEYTLLNTFLALLEDKISNYEYSLADKIVNFDKDAIFSYIVDGYRNSENWKDSQYFSSVWITLDLTPCFDGEVFILLSTDEYDRVIWKKFNSETIRETHLPSGYVLGKIKLLLNRLSS</sequence>
<dbReference type="EMBL" id="JAYMYY010000001">
    <property type="protein sequence ID" value="MEO3988799.1"/>
    <property type="molecule type" value="Genomic_DNA"/>
</dbReference>
<evidence type="ECO:0000313" key="2">
    <source>
        <dbReference type="Proteomes" id="UP001444146"/>
    </source>
</evidence>
<dbReference type="RefSeq" id="WP_347793331.1">
    <property type="nucleotide sequence ID" value="NZ_JAYMYY010000001.1"/>
</dbReference>
<proteinExistence type="predicted"/>
<evidence type="ECO:0000313" key="1">
    <source>
        <dbReference type="EMBL" id="MEO3988799.1"/>
    </source>
</evidence>
<comment type="caution">
    <text evidence="1">The sequence shown here is derived from an EMBL/GenBank/DDBJ whole genome shotgun (WGS) entry which is preliminary data.</text>
</comment>